<protein>
    <submittedName>
        <fullName evidence="3">Uroporphyrin-3 C-methyltransferase</fullName>
    </submittedName>
</protein>
<dbReference type="InterPro" id="IPR007470">
    <property type="entry name" value="HemX"/>
</dbReference>
<evidence type="ECO:0000256" key="1">
    <source>
        <dbReference type="SAM" id="MobiDB-lite"/>
    </source>
</evidence>
<dbReference type="GO" id="GO:0008168">
    <property type="term" value="F:methyltransferase activity"/>
    <property type="evidence" value="ECO:0007669"/>
    <property type="project" value="UniProtKB-KW"/>
</dbReference>
<evidence type="ECO:0000256" key="2">
    <source>
        <dbReference type="SAM" id="Phobius"/>
    </source>
</evidence>
<dbReference type="Proteomes" id="UP000183417">
    <property type="component" value="Unassembled WGS sequence"/>
</dbReference>
<feature type="region of interest" description="Disordered" evidence="1">
    <location>
        <begin position="15"/>
        <end position="34"/>
    </location>
</feature>
<keyword evidence="2" id="KW-0472">Membrane</keyword>
<dbReference type="PANTHER" id="PTHR38043">
    <property type="entry name" value="PROTEIN HEMX"/>
    <property type="match status" value="1"/>
</dbReference>
<keyword evidence="3" id="KW-0489">Methyltransferase</keyword>
<dbReference type="PANTHER" id="PTHR38043:SF1">
    <property type="entry name" value="PROTEIN HEMX"/>
    <property type="match status" value="1"/>
</dbReference>
<dbReference type="GO" id="GO:0032259">
    <property type="term" value="P:methylation"/>
    <property type="evidence" value="ECO:0007669"/>
    <property type="project" value="UniProtKB-KW"/>
</dbReference>
<dbReference type="EMBL" id="FNPE01000007">
    <property type="protein sequence ID" value="SDY70237.1"/>
    <property type="molecule type" value="Genomic_DNA"/>
</dbReference>
<proteinExistence type="predicted"/>
<name>A0A1H3M0E0_9BURK</name>
<reference evidence="3 4" key="1">
    <citation type="submission" date="2016-10" db="EMBL/GenBank/DDBJ databases">
        <authorList>
            <person name="de Groot N.N."/>
        </authorList>
    </citation>
    <scope>NUCLEOTIDE SEQUENCE [LARGE SCALE GENOMIC DNA]</scope>
    <source>
        <strain evidence="3 4">LMG 24775</strain>
    </source>
</reference>
<evidence type="ECO:0000313" key="4">
    <source>
        <dbReference type="Proteomes" id="UP000183417"/>
    </source>
</evidence>
<feature type="transmembrane region" description="Helical" evidence="2">
    <location>
        <begin position="59"/>
        <end position="79"/>
    </location>
</feature>
<keyword evidence="2" id="KW-1133">Transmembrane helix</keyword>
<accession>A0A1H3M0E0</accession>
<dbReference type="Pfam" id="PF04375">
    <property type="entry name" value="HemX"/>
    <property type="match status" value="1"/>
</dbReference>
<sequence>MPARSGGRGCVDRIVAMSSDAAQDRPTPQDLTPASSAAAFAAGSAQSSPAAELRGGSSALVYGVGAVAVAALIACGMLWQRLGNIQEQLARQSAQSGSQSVEARTLARDAQDLARDSAARTSVMEARIAELSLQRTQLDELLQSMSRSRDENLVVDIESSIRLAQQQAELSGSLQPLVATLKNARQRIERAAQPRLAPVMRALDRDLERLARMSVTDTAGLLTRIEDLVRLVDEMPLLNAVAQPRASRHRGVAGQAARQPEPAPIEGSPTEWRWWQSWGERGWTAVREEAQDLLRVSRIDHPDAILLAPEQAYFLRENLKLKLLNSRLALLSRQWDAARADLAASGMAVNKYFDPAARRTQIVQAQLQQIQANLRTTEQPALQETLAALATAAAGR</sequence>
<dbReference type="AlphaFoldDB" id="A0A1H3M0E0"/>
<feature type="region of interest" description="Disordered" evidence="1">
    <location>
        <begin position="248"/>
        <end position="268"/>
    </location>
</feature>
<keyword evidence="3" id="KW-0808">Transferase</keyword>
<organism evidence="3 4">
    <name type="scientific">Delftia lacustris</name>
    <dbReference type="NCBI Taxonomy" id="558537"/>
    <lineage>
        <taxon>Bacteria</taxon>
        <taxon>Pseudomonadati</taxon>
        <taxon>Pseudomonadota</taxon>
        <taxon>Betaproteobacteria</taxon>
        <taxon>Burkholderiales</taxon>
        <taxon>Comamonadaceae</taxon>
        <taxon>Delftia</taxon>
    </lineage>
</organism>
<evidence type="ECO:0000313" key="3">
    <source>
        <dbReference type="EMBL" id="SDY70237.1"/>
    </source>
</evidence>
<keyword evidence="2" id="KW-0812">Transmembrane</keyword>
<gene>
    <name evidence="3" type="ORF">SAMN05421547_10769</name>
</gene>